<dbReference type="InterPro" id="IPR020843">
    <property type="entry name" value="ER"/>
</dbReference>
<proteinExistence type="predicted"/>
<dbReference type="PANTHER" id="PTHR45033:SF2">
    <property type="entry name" value="ZINC-TYPE ALCOHOL DEHYDROGENASE-LIKE PROTEIN C1773.06C"/>
    <property type="match status" value="1"/>
</dbReference>
<evidence type="ECO:0000313" key="3">
    <source>
        <dbReference type="Proteomes" id="UP000800093"/>
    </source>
</evidence>
<dbReference type="Gene3D" id="3.40.50.720">
    <property type="entry name" value="NAD(P)-binding Rossmann-like Domain"/>
    <property type="match status" value="1"/>
</dbReference>
<gene>
    <name evidence="2" type="ORF">CC78DRAFT_216629</name>
</gene>
<sequence>MPSEYQLHGRTKYNWSDTNALQNLRLNKDVPKPSNIPSGHALVRIRAAALNARDMMVVAHAYEAYPGPHKEDLVPCADGAGEIDTVGEGSKWKAGDRVIINANAWTTEWKYGSDIEMPDFHELGGKGALDEQGTLREYAILPDDQLIPAPDYLPYEELAAIPGAGSSAMHALFFGPQALKPGQTILTQGTGGVSCFAIQLAAAVGATVIATSSSDAKLEQARSFGATHTINYCTHPNWEDEVLHLTSGRGVDIVVEVAGASTILQSIKCTRLGGMVALVGFLAGGKEQDIVAPIIVGGKTVYGVYMHVKWMNEKLLQFMDEKKIRPIVAEVFEWEDAKKAFETMAKQIAVGKIVVKVGK</sequence>
<dbReference type="OrthoDB" id="3509362at2759"/>
<dbReference type="Pfam" id="PF00107">
    <property type="entry name" value="ADH_zinc_N"/>
    <property type="match status" value="1"/>
</dbReference>
<dbReference type="SUPFAM" id="SSF50129">
    <property type="entry name" value="GroES-like"/>
    <property type="match status" value="1"/>
</dbReference>
<dbReference type="GO" id="GO:0016491">
    <property type="term" value="F:oxidoreductase activity"/>
    <property type="evidence" value="ECO:0007669"/>
    <property type="project" value="InterPro"/>
</dbReference>
<dbReference type="Gene3D" id="3.90.180.10">
    <property type="entry name" value="Medium-chain alcohol dehydrogenases, catalytic domain"/>
    <property type="match status" value="1"/>
</dbReference>
<name>A0A9P4KAC9_9PLEO</name>
<organism evidence="2 3">
    <name type="scientific">Lojkania enalia</name>
    <dbReference type="NCBI Taxonomy" id="147567"/>
    <lineage>
        <taxon>Eukaryota</taxon>
        <taxon>Fungi</taxon>
        <taxon>Dikarya</taxon>
        <taxon>Ascomycota</taxon>
        <taxon>Pezizomycotina</taxon>
        <taxon>Dothideomycetes</taxon>
        <taxon>Pleosporomycetidae</taxon>
        <taxon>Pleosporales</taxon>
        <taxon>Pleosporales incertae sedis</taxon>
        <taxon>Lojkania</taxon>
    </lineage>
</organism>
<dbReference type="SUPFAM" id="SSF51735">
    <property type="entry name" value="NAD(P)-binding Rossmann-fold domains"/>
    <property type="match status" value="1"/>
</dbReference>
<accession>A0A9P4KAC9</accession>
<protein>
    <submittedName>
        <fullName evidence="2">NAD(P)-binding protein</fullName>
    </submittedName>
</protein>
<dbReference type="InterPro" id="IPR011032">
    <property type="entry name" value="GroES-like_sf"/>
</dbReference>
<dbReference type="InterPro" id="IPR036291">
    <property type="entry name" value="NAD(P)-bd_dom_sf"/>
</dbReference>
<dbReference type="Pfam" id="PF08240">
    <property type="entry name" value="ADH_N"/>
    <property type="match status" value="1"/>
</dbReference>
<dbReference type="InterPro" id="IPR013154">
    <property type="entry name" value="ADH-like_N"/>
</dbReference>
<evidence type="ECO:0000259" key="1">
    <source>
        <dbReference type="SMART" id="SM00829"/>
    </source>
</evidence>
<keyword evidence="3" id="KW-1185">Reference proteome</keyword>
<evidence type="ECO:0000313" key="2">
    <source>
        <dbReference type="EMBL" id="KAF2264991.1"/>
    </source>
</evidence>
<feature type="domain" description="Enoyl reductase (ER)" evidence="1">
    <location>
        <begin position="19"/>
        <end position="355"/>
    </location>
</feature>
<reference evidence="3" key="1">
    <citation type="journal article" date="2020" name="Stud. Mycol.">
        <title>101 Dothideomycetes genomes: A test case for predicting lifestyles and emergence of pathogens.</title>
        <authorList>
            <person name="Haridas S."/>
            <person name="Albert R."/>
            <person name="Binder M."/>
            <person name="Bloem J."/>
            <person name="LaButti K."/>
            <person name="Salamov A."/>
            <person name="Andreopoulos B."/>
            <person name="Baker S."/>
            <person name="Barry K."/>
            <person name="Bills G."/>
            <person name="Bluhm B."/>
            <person name="Cannon C."/>
            <person name="Castanera R."/>
            <person name="Culley D."/>
            <person name="Daum C."/>
            <person name="Ezra D."/>
            <person name="Gonzalez J."/>
            <person name="Henrissat B."/>
            <person name="Kuo A."/>
            <person name="Liang C."/>
            <person name="Lipzen A."/>
            <person name="Lutzoni F."/>
            <person name="Magnuson J."/>
            <person name="Mondo S."/>
            <person name="Nolan M."/>
            <person name="Ohm R."/>
            <person name="Pangilinan J."/>
            <person name="Park H.-J."/>
            <person name="Ramirez L."/>
            <person name="Alfaro M."/>
            <person name="Sun H."/>
            <person name="Tritt A."/>
            <person name="Yoshinaga Y."/>
            <person name="Zwiers L.-H."/>
            <person name="Turgeon B."/>
            <person name="Goodwin S."/>
            <person name="Spatafora J."/>
            <person name="Crous P."/>
            <person name="Grigoriev I."/>
        </authorList>
    </citation>
    <scope>NUCLEOTIDE SEQUENCE [LARGE SCALE GENOMIC DNA]</scope>
    <source>
        <strain evidence="3">CBS 304.66</strain>
    </source>
</reference>
<dbReference type="SMART" id="SM00829">
    <property type="entry name" value="PKS_ER"/>
    <property type="match status" value="1"/>
</dbReference>
<comment type="caution">
    <text evidence="2">The sequence shown here is derived from an EMBL/GenBank/DDBJ whole genome shotgun (WGS) entry which is preliminary data.</text>
</comment>
<dbReference type="CDD" id="cd08276">
    <property type="entry name" value="MDR7"/>
    <property type="match status" value="1"/>
</dbReference>
<dbReference type="EMBL" id="ML986612">
    <property type="protein sequence ID" value="KAF2264991.1"/>
    <property type="molecule type" value="Genomic_DNA"/>
</dbReference>
<dbReference type="PANTHER" id="PTHR45033">
    <property type="match status" value="1"/>
</dbReference>
<dbReference type="InterPro" id="IPR052711">
    <property type="entry name" value="Zinc_ADH-like"/>
</dbReference>
<dbReference type="InterPro" id="IPR013149">
    <property type="entry name" value="ADH-like_C"/>
</dbReference>
<dbReference type="Proteomes" id="UP000800093">
    <property type="component" value="Unassembled WGS sequence"/>
</dbReference>
<dbReference type="AlphaFoldDB" id="A0A9P4KAC9"/>